<dbReference type="Pfam" id="PF01261">
    <property type="entry name" value="AP_endonuc_2"/>
    <property type="match status" value="1"/>
</dbReference>
<dbReference type="PANTHER" id="PTHR12110">
    <property type="entry name" value="HYDROXYPYRUVATE ISOMERASE"/>
    <property type="match status" value="1"/>
</dbReference>
<reference evidence="2 3" key="1">
    <citation type="journal article" date="2019" name="Int. J. Syst. Evol. Microbiol.">
        <title>The Global Catalogue of Microorganisms (GCM) 10K type strain sequencing project: providing services to taxonomists for standard genome sequencing and annotation.</title>
        <authorList>
            <consortium name="The Broad Institute Genomics Platform"/>
            <consortium name="The Broad Institute Genome Sequencing Center for Infectious Disease"/>
            <person name="Wu L."/>
            <person name="Ma J."/>
        </authorList>
    </citation>
    <scope>NUCLEOTIDE SEQUENCE [LARGE SCALE GENOMIC DNA]</scope>
    <source>
        <strain evidence="2 3">XZYJT29</strain>
    </source>
</reference>
<dbReference type="InterPro" id="IPR013022">
    <property type="entry name" value="Xyl_isomerase-like_TIM-brl"/>
</dbReference>
<dbReference type="InterPro" id="IPR050312">
    <property type="entry name" value="IolE/XylAMocC-like"/>
</dbReference>
<gene>
    <name evidence="2" type="ORF">ACFQMA_01905</name>
</gene>
<organism evidence="2 3">
    <name type="scientific">Halosimplex aquaticum</name>
    <dbReference type="NCBI Taxonomy" id="3026162"/>
    <lineage>
        <taxon>Archaea</taxon>
        <taxon>Methanobacteriati</taxon>
        <taxon>Methanobacteriota</taxon>
        <taxon>Stenosarchaea group</taxon>
        <taxon>Halobacteria</taxon>
        <taxon>Halobacteriales</taxon>
        <taxon>Haloarculaceae</taxon>
        <taxon>Halosimplex</taxon>
    </lineage>
</organism>
<dbReference type="Proteomes" id="UP001596432">
    <property type="component" value="Unassembled WGS sequence"/>
</dbReference>
<keyword evidence="3" id="KW-1185">Reference proteome</keyword>
<dbReference type="GeneID" id="78818828"/>
<evidence type="ECO:0000313" key="3">
    <source>
        <dbReference type="Proteomes" id="UP001596432"/>
    </source>
</evidence>
<dbReference type="GO" id="GO:0016853">
    <property type="term" value="F:isomerase activity"/>
    <property type="evidence" value="ECO:0007669"/>
    <property type="project" value="UniProtKB-KW"/>
</dbReference>
<accession>A0ABD5XTS7</accession>
<protein>
    <submittedName>
        <fullName evidence="2">Sugar phosphate isomerase/epimerase family protein</fullName>
    </submittedName>
</protein>
<feature type="domain" description="Xylose isomerase-like TIM barrel" evidence="1">
    <location>
        <begin position="23"/>
        <end position="214"/>
    </location>
</feature>
<name>A0ABD5XTS7_9EURY</name>
<dbReference type="PANTHER" id="PTHR12110:SF41">
    <property type="entry name" value="INOSOSE DEHYDRATASE"/>
    <property type="match status" value="1"/>
</dbReference>
<evidence type="ECO:0000259" key="1">
    <source>
        <dbReference type="Pfam" id="PF01261"/>
    </source>
</evidence>
<dbReference type="RefSeq" id="WP_274324205.1">
    <property type="nucleotide sequence ID" value="NZ_CP118158.1"/>
</dbReference>
<dbReference type="AlphaFoldDB" id="A0ABD5XTS7"/>
<sequence>MRIGIQPYTISAIDEPLPAKLGRIARAGYEGVELGPDANTDAVHEALDASDLAVSSVGSGLDALDDDLDAHVAACEGFDTDNVVVMWIDPEHFETREAVESTAERLDAAADRLADRGLRLHYHNHDHEFTDLGETTGYEALVDATDAVRFEVDAGWAGVGGVDPAALLGDIGDRVSLVHLKDMDFDSGEFVMFGEGDLDVAETVAAARRIDAEWGLFENDEPVDPVAEPSHASILLDEHTGHLGRRETRTDGD</sequence>
<dbReference type="EMBL" id="JBHTAS010000001">
    <property type="protein sequence ID" value="MFC7138588.1"/>
    <property type="molecule type" value="Genomic_DNA"/>
</dbReference>
<dbReference type="Gene3D" id="3.20.20.150">
    <property type="entry name" value="Divalent-metal-dependent TIM barrel enzymes"/>
    <property type="match status" value="1"/>
</dbReference>
<dbReference type="SUPFAM" id="SSF51658">
    <property type="entry name" value="Xylose isomerase-like"/>
    <property type="match status" value="1"/>
</dbReference>
<keyword evidence="2" id="KW-0413">Isomerase</keyword>
<evidence type="ECO:0000313" key="2">
    <source>
        <dbReference type="EMBL" id="MFC7138588.1"/>
    </source>
</evidence>
<proteinExistence type="predicted"/>
<comment type="caution">
    <text evidence="2">The sequence shown here is derived from an EMBL/GenBank/DDBJ whole genome shotgun (WGS) entry which is preliminary data.</text>
</comment>
<dbReference type="InterPro" id="IPR036237">
    <property type="entry name" value="Xyl_isomerase-like_sf"/>
</dbReference>